<gene>
    <name evidence="1" type="ORF">BECKTUN1418D_GA0071000_100130</name>
</gene>
<sequence>MDQLKCLQAFAENEPAYRQAVENLFQDIRSEGNPNGNIGPERTKALAGICNADSPLPLPDAIAECQTIRRPDLAEPVPRPDAPLRRVMSLTCFVTYHLLHVLGGRADINNDAEELIESLKMAIVARNEPEEYDIEDFLGSTGQRDTPTWWTFREDADQPTMGNGERYLRELALSEATIEEAMNDGMAIEAIVPGEIIPKSLYKPCALDRFQEETRFRPDLGDVPFGRTVPADPDLVGHPELISQSFSYHEMSDKDVAGEIRLTLNPLFVTRAIVPHATAGTRGNTP</sequence>
<dbReference type="EMBL" id="CAADFX010000001">
    <property type="protein sequence ID" value="VFK50702.1"/>
    <property type="molecule type" value="Genomic_DNA"/>
</dbReference>
<reference evidence="1" key="1">
    <citation type="submission" date="2019-02" db="EMBL/GenBank/DDBJ databases">
        <authorList>
            <person name="Gruber-Vodicka R. H."/>
            <person name="Seah K. B. B."/>
        </authorList>
    </citation>
    <scope>NUCLEOTIDE SEQUENCE</scope>
    <source>
        <strain evidence="1">BECK_BY1</strain>
    </source>
</reference>
<evidence type="ECO:0000313" key="1">
    <source>
        <dbReference type="EMBL" id="VFK50702.1"/>
    </source>
</evidence>
<proteinExistence type="predicted"/>
<dbReference type="AlphaFoldDB" id="A0A450ZAA5"/>
<organism evidence="1">
    <name type="scientific">Candidatus Kentrum sp. TUN</name>
    <dbReference type="NCBI Taxonomy" id="2126343"/>
    <lineage>
        <taxon>Bacteria</taxon>
        <taxon>Pseudomonadati</taxon>
        <taxon>Pseudomonadota</taxon>
        <taxon>Gammaproteobacteria</taxon>
        <taxon>Candidatus Kentrum</taxon>
    </lineage>
</organism>
<protein>
    <submittedName>
        <fullName evidence="1">Uncharacterized protein</fullName>
    </submittedName>
</protein>
<name>A0A450ZAA5_9GAMM</name>
<accession>A0A450ZAA5</accession>